<keyword evidence="12" id="KW-0238">DNA-binding</keyword>
<dbReference type="InterPro" id="IPR044752">
    <property type="entry name" value="PIN-like_EXO1"/>
</dbReference>
<feature type="domain" description="XPG-I" evidence="17">
    <location>
        <begin position="138"/>
        <end position="210"/>
    </location>
</feature>
<feature type="compositionally biased region" description="Low complexity" evidence="16">
    <location>
        <begin position="530"/>
        <end position="539"/>
    </location>
</feature>
<keyword evidence="14" id="KW-0234">DNA repair</keyword>
<accession>A0AAV2YPR5</accession>
<evidence type="ECO:0000259" key="18">
    <source>
        <dbReference type="SMART" id="SM00485"/>
    </source>
</evidence>
<comment type="cofactor">
    <cofactor evidence="1">
        <name>Mg(2+)</name>
        <dbReference type="ChEBI" id="CHEBI:18420"/>
    </cofactor>
</comment>
<evidence type="ECO:0000256" key="5">
    <source>
        <dbReference type="ARBA" id="ARBA00022722"/>
    </source>
</evidence>
<dbReference type="PANTHER" id="PTHR11081">
    <property type="entry name" value="FLAP ENDONUCLEASE FAMILY MEMBER"/>
    <property type="match status" value="1"/>
</dbReference>
<comment type="subcellular location">
    <subcellularLocation>
        <location evidence="2">Nucleus</location>
    </subcellularLocation>
</comment>
<organism evidence="19 20">
    <name type="scientific">Lagenidium giganteum</name>
    <dbReference type="NCBI Taxonomy" id="4803"/>
    <lineage>
        <taxon>Eukaryota</taxon>
        <taxon>Sar</taxon>
        <taxon>Stramenopiles</taxon>
        <taxon>Oomycota</taxon>
        <taxon>Peronosporomycetes</taxon>
        <taxon>Pythiales</taxon>
        <taxon>Pythiaceae</taxon>
    </lineage>
</organism>
<evidence type="ECO:0008006" key="21">
    <source>
        <dbReference type="Google" id="ProtNLM"/>
    </source>
</evidence>
<dbReference type="GO" id="GO:0017108">
    <property type="term" value="F:5'-flap endonuclease activity"/>
    <property type="evidence" value="ECO:0007669"/>
    <property type="project" value="TreeGrafter"/>
</dbReference>
<evidence type="ECO:0000256" key="1">
    <source>
        <dbReference type="ARBA" id="ARBA00001946"/>
    </source>
</evidence>
<reference evidence="19" key="2">
    <citation type="journal article" date="2023" name="Microbiol Resour">
        <title>Decontamination and Annotation of the Draft Genome Sequence of the Oomycete Lagenidium giganteum ARSEF 373.</title>
        <authorList>
            <person name="Morgan W.R."/>
            <person name="Tartar A."/>
        </authorList>
    </citation>
    <scope>NUCLEOTIDE SEQUENCE</scope>
    <source>
        <strain evidence="19">ARSEF 373</strain>
    </source>
</reference>
<dbReference type="Gene3D" id="3.40.50.1010">
    <property type="entry name" value="5'-nuclease"/>
    <property type="match status" value="1"/>
</dbReference>
<evidence type="ECO:0000259" key="17">
    <source>
        <dbReference type="SMART" id="SM00484"/>
    </source>
</evidence>
<evidence type="ECO:0000256" key="9">
    <source>
        <dbReference type="ARBA" id="ARBA00022839"/>
    </source>
</evidence>
<dbReference type="InterPro" id="IPR037315">
    <property type="entry name" value="EXO1_H3TH"/>
</dbReference>
<dbReference type="Proteomes" id="UP001146120">
    <property type="component" value="Unassembled WGS sequence"/>
</dbReference>
<keyword evidence="9" id="KW-0269">Exonuclease</keyword>
<dbReference type="GO" id="GO:0006281">
    <property type="term" value="P:DNA repair"/>
    <property type="evidence" value="ECO:0007669"/>
    <property type="project" value="UniProtKB-KW"/>
</dbReference>
<evidence type="ECO:0000256" key="4">
    <source>
        <dbReference type="ARBA" id="ARBA00022553"/>
    </source>
</evidence>
<dbReference type="InterPro" id="IPR006086">
    <property type="entry name" value="XPG-I_dom"/>
</dbReference>
<keyword evidence="7" id="KW-0227">DNA damage</keyword>
<evidence type="ECO:0000256" key="3">
    <source>
        <dbReference type="ARBA" id="ARBA00010563"/>
    </source>
</evidence>
<evidence type="ECO:0000256" key="7">
    <source>
        <dbReference type="ARBA" id="ARBA00022763"/>
    </source>
</evidence>
<evidence type="ECO:0000256" key="13">
    <source>
        <dbReference type="ARBA" id="ARBA00023128"/>
    </source>
</evidence>
<dbReference type="InterPro" id="IPR006084">
    <property type="entry name" value="XPG/Rad2"/>
</dbReference>
<keyword evidence="15" id="KW-0539">Nucleus</keyword>
<gene>
    <name evidence="19" type="ORF">N0F65_012896</name>
</gene>
<feature type="domain" description="XPG N-terminal" evidence="18">
    <location>
        <begin position="1"/>
        <end position="99"/>
    </location>
</feature>
<evidence type="ECO:0000256" key="12">
    <source>
        <dbReference type="ARBA" id="ARBA00023125"/>
    </source>
</evidence>
<keyword evidence="8" id="KW-0378">Hydrolase</keyword>
<evidence type="ECO:0000256" key="14">
    <source>
        <dbReference type="ARBA" id="ARBA00023204"/>
    </source>
</evidence>
<dbReference type="GO" id="GO:0046872">
    <property type="term" value="F:metal ion binding"/>
    <property type="evidence" value="ECO:0007669"/>
    <property type="project" value="UniProtKB-KW"/>
</dbReference>
<evidence type="ECO:0000256" key="11">
    <source>
        <dbReference type="ARBA" id="ARBA00022881"/>
    </source>
</evidence>
<dbReference type="GO" id="GO:0035312">
    <property type="term" value="F:5'-3' DNA exonuclease activity"/>
    <property type="evidence" value="ECO:0007669"/>
    <property type="project" value="InterPro"/>
</dbReference>
<evidence type="ECO:0000256" key="2">
    <source>
        <dbReference type="ARBA" id="ARBA00004123"/>
    </source>
</evidence>
<dbReference type="Gene3D" id="1.10.150.20">
    <property type="entry name" value="5' to 3' exonuclease, C-terminal subdomain"/>
    <property type="match status" value="1"/>
</dbReference>
<comment type="similarity">
    <text evidence="3">Belongs to the XPG/RAD2 endonuclease family. EXO1 subfamily.</text>
</comment>
<dbReference type="PRINTS" id="PR00853">
    <property type="entry name" value="XPGRADSUPER"/>
</dbReference>
<keyword evidence="4" id="KW-0597">Phosphoprotein</keyword>
<dbReference type="AlphaFoldDB" id="A0AAV2YPR5"/>
<evidence type="ECO:0000256" key="15">
    <source>
        <dbReference type="ARBA" id="ARBA00023242"/>
    </source>
</evidence>
<protein>
    <recommendedName>
        <fullName evidence="21">Exonuclease 1</fullName>
    </recommendedName>
</protein>
<keyword evidence="5" id="KW-0540">Nuclease</keyword>
<feature type="region of interest" description="Disordered" evidence="16">
    <location>
        <begin position="334"/>
        <end position="410"/>
    </location>
</feature>
<evidence type="ECO:0000256" key="6">
    <source>
        <dbReference type="ARBA" id="ARBA00022723"/>
    </source>
</evidence>
<evidence type="ECO:0000313" key="20">
    <source>
        <dbReference type="Proteomes" id="UP001146120"/>
    </source>
</evidence>
<dbReference type="SMART" id="SM00485">
    <property type="entry name" value="XPGN"/>
    <property type="match status" value="1"/>
</dbReference>
<dbReference type="Pfam" id="PF00867">
    <property type="entry name" value="XPG_I"/>
    <property type="match status" value="1"/>
</dbReference>
<dbReference type="InterPro" id="IPR008918">
    <property type="entry name" value="HhH2"/>
</dbReference>
<dbReference type="FunFam" id="1.10.150.20:FF:000011">
    <property type="entry name" value="exonuclease 1"/>
    <property type="match status" value="1"/>
</dbReference>
<evidence type="ECO:0000256" key="16">
    <source>
        <dbReference type="SAM" id="MobiDB-lite"/>
    </source>
</evidence>
<dbReference type="SMART" id="SM00484">
    <property type="entry name" value="XPGI"/>
    <property type="match status" value="1"/>
</dbReference>
<dbReference type="CDD" id="cd09857">
    <property type="entry name" value="PIN_EXO1"/>
    <property type="match status" value="1"/>
</dbReference>
<keyword evidence="11" id="KW-0267">Excision nuclease</keyword>
<sequence>MGISGLLPVLKSITENKTLADYKGQTLAIDGYCWLHRAIYCCSQELCLGQDTDKYVNYFMDRVAALLHHGIIPYVVFDGGALPMKQGTEEERRRNREKNREMGVHFYQQRNYAEARKCFARAADVTPYMAHRVIQRLKQAQVSYVVAPYEADAQLAYLVCNGFADGVITEDSDCLPFGCRKVLFKLDRDGIAQEICLDRLKENKGLTFHMFTHEMFLEMCIFSGCDYLDSIPGFGLKKAYAAIKQHGSFSKIVKSLRLEGKVRLSPTYEADFERALLTFRHQRVYNPTAQRLVTLTPIPADEISKRDDWSFLGPEIPPAVAKLIADGDMDPISRELFGPAPPNYPRATISQVPSSAPAISTSRPSPSSSARKLPQFSSNPKAKLVRSTPPSSSAKAHHTPPQPTAKQDTTPLISRFFAKQTTTKCSPVEDEDKCASQVSLSSFESQEALDVDVTRSISFSPLDDTIKHMGKENTVPVPQRTAPPENAFMRMMKAGSMLQKQSLKRKAPPSRPNAVQHIRMHAFKPPQPVTSSAASTSSSPLKTRRSTLSFTMADDGSINEPESCPSPDKTAGSEKQVIARGFALGDRSSSVKKTSTDAFAKFRFTK</sequence>
<evidence type="ECO:0000313" key="19">
    <source>
        <dbReference type="EMBL" id="DAZ97027.1"/>
    </source>
</evidence>
<keyword evidence="13" id="KW-0496">Mitochondrion</keyword>
<dbReference type="Pfam" id="PF00752">
    <property type="entry name" value="XPG_N"/>
    <property type="match status" value="1"/>
</dbReference>
<dbReference type="CDD" id="cd09908">
    <property type="entry name" value="H3TH_EXO1"/>
    <property type="match status" value="1"/>
</dbReference>
<dbReference type="GO" id="GO:0005634">
    <property type="term" value="C:nucleus"/>
    <property type="evidence" value="ECO:0007669"/>
    <property type="project" value="UniProtKB-SubCell"/>
</dbReference>
<keyword evidence="10" id="KW-0460">Magnesium</keyword>
<feature type="compositionally biased region" description="Low complexity" evidence="16">
    <location>
        <begin position="353"/>
        <end position="370"/>
    </location>
</feature>
<dbReference type="FunFam" id="3.40.50.1010:FF:000002">
    <property type="entry name" value="Exonuclease 1, putative"/>
    <property type="match status" value="1"/>
</dbReference>
<evidence type="ECO:0000256" key="8">
    <source>
        <dbReference type="ARBA" id="ARBA00022801"/>
    </source>
</evidence>
<dbReference type="InterPro" id="IPR036279">
    <property type="entry name" value="5-3_exonuclease_C_sf"/>
</dbReference>
<evidence type="ECO:0000256" key="10">
    <source>
        <dbReference type="ARBA" id="ARBA00022842"/>
    </source>
</evidence>
<reference evidence="19" key="1">
    <citation type="submission" date="2022-11" db="EMBL/GenBank/DDBJ databases">
        <authorList>
            <person name="Morgan W.R."/>
            <person name="Tartar A."/>
        </authorList>
    </citation>
    <scope>NUCLEOTIDE SEQUENCE</scope>
    <source>
        <strain evidence="19">ARSEF 373</strain>
    </source>
</reference>
<feature type="region of interest" description="Disordered" evidence="16">
    <location>
        <begin position="523"/>
        <end position="575"/>
    </location>
</feature>
<dbReference type="InterPro" id="IPR006085">
    <property type="entry name" value="XPG_DNA_repair_N"/>
</dbReference>
<dbReference type="PANTHER" id="PTHR11081:SF65">
    <property type="entry name" value="DNA DAMAGE-INDUCIBLE PROTEIN DIN7-RELATED"/>
    <property type="match status" value="1"/>
</dbReference>
<proteinExistence type="inferred from homology"/>
<dbReference type="GO" id="GO:0003677">
    <property type="term" value="F:DNA binding"/>
    <property type="evidence" value="ECO:0007669"/>
    <property type="project" value="UniProtKB-KW"/>
</dbReference>
<dbReference type="SMART" id="SM00279">
    <property type="entry name" value="HhH2"/>
    <property type="match status" value="1"/>
</dbReference>
<dbReference type="SUPFAM" id="SSF88723">
    <property type="entry name" value="PIN domain-like"/>
    <property type="match status" value="1"/>
</dbReference>
<dbReference type="SUPFAM" id="SSF47807">
    <property type="entry name" value="5' to 3' exonuclease, C-terminal subdomain"/>
    <property type="match status" value="1"/>
</dbReference>
<keyword evidence="6" id="KW-0479">Metal-binding</keyword>
<dbReference type="InterPro" id="IPR029060">
    <property type="entry name" value="PIN-like_dom_sf"/>
</dbReference>
<name>A0AAV2YPR5_9STRA</name>
<comment type="caution">
    <text evidence="19">The sequence shown here is derived from an EMBL/GenBank/DDBJ whole genome shotgun (WGS) entry which is preliminary data.</text>
</comment>
<dbReference type="EMBL" id="DAKRPA010000148">
    <property type="protein sequence ID" value="DAZ97027.1"/>
    <property type="molecule type" value="Genomic_DNA"/>
</dbReference>
<keyword evidence="20" id="KW-1185">Reference proteome</keyword>